<reference evidence="6 7" key="1">
    <citation type="submission" date="2019-03" db="EMBL/GenBank/DDBJ databases">
        <authorList>
            <person name="Nijsse B."/>
        </authorList>
    </citation>
    <scope>NUCLEOTIDE SEQUENCE [LARGE SCALE GENOMIC DNA]</scope>
    <source>
        <strain evidence="6">Desulfoluna butyratoxydans MSL71</strain>
    </source>
</reference>
<dbReference type="InterPro" id="IPR036390">
    <property type="entry name" value="WH_DNA-bd_sf"/>
</dbReference>
<proteinExistence type="predicted"/>
<evidence type="ECO:0000256" key="1">
    <source>
        <dbReference type="ARBA" id="ARBA00023015"/>
    </source>
</evidence>
<keyword evidence="2" id="KW-0238">DNA-binding</keyword>
<dbReference type="PRINTS" id="PR00033">
    <property type="entry name" value="HTHASNC"/>
</dbReference>
<keyword evidence="7" id="KW-1185">Reference proteome</keyword>
<accession>A0A4U8YY46</accession>
<dbReference type="AlphaFoldDB" id="A0A4U8YY46"/>
<keyword evidence="3" id="KW-0804">Transcription</keyword>
<sequence>MKSQLDATDRTLIKQLSLDGRMPVNKLVEHLGVTPPTLYSRMKRMLSSGVLKIAGLIDIFKTEDLIMAIVAFKIVDGTKLEERLEQISKLKQVHSAMVVTGRFDIFIEVVVPEMPALYEFMTKDLPALGDIESCESFVVMKAKNKWVLPKSTNDWFDQV</sequence>
<dbReference type="Gene3D" id="3.30.70.920">
    <property type="match status" value="1"/>
</dbReference>
<dbReference type="SMART" id="SM00344">
    <property type="entry name" value="HTH_ASNC"/>
    <property type="match status" value="1"/>
</dbReference>
<dbReference type="PANTHER" id="PTHR30154:SF34">
    <property type="entry name" value="TRANSCRIPTIONAL REGULATOR AZLB"/>
    <property type="match status" value="1"/>
</dbReference>
<evidence type="ECO:0000259" key="5">
    <source>
        <dbReference type="Pfam" id="PF13404"/>
    </source>
</evidence>
<dbReference type="InterPro" id="IPR019887">
    <property type="entry name" value="Tscrpt_reg_AsnC/Lrp_C"/>
</dbReference>
<evidence type="ECO:0000256" key="2">
    <source>
        <dbReference type="ARBA" id="ARBA00023125"/>
    </source>
</evidence>
<feature type="domain" description="Transcription regulator AsnC/Lrp ligand binding" evidence="4">
    <location>
        <begin position="76"/>
        <end position="141"/>
    </location>
</feature>
<dbReference type="SUPFAM" id="SSF54909">
    <property type="entry name" value="Dimeric alpha+beta barrel"/>
    <property type="match status" value="1"/>
</dbReference>
<dbReference type="Pfam" id="PF01037">
    <property type="entry name" value="AsnC_trans_reg"/>
    <property type="match status" value="1"/>
</dbReference>
<evidence type="ECO:0000313" key="6">
    <source>
        <dbReference type="EMBL" id="VFQ47022.1"/>
    </source>
</evidence>
<dbReference type="Proteomes" id="UP000507962">
    <property type="component" value="Unassembled WGS sequence"/>
</dbReference>
<dbReference type="EMBL" id="CAADHO010000012">
    <property type="protein sequence ID" value="VFQ47022.1"/>
    <property type="molecule type" value="Genomic_DNA"/>
</dbReference>
<dbReference type="GO" id="GO:0043200">
    <property type="term" value="P:response to amino acid"/>
    <property type="evidence" value="ECO:0007669"/>
    <property type="project" value="TreeGrafter"/>
</dbReference>
<protein>
    <submittedName>
        <fullName evidence="6">Dimeric alpha-beta barrel</fullName>
    </submittedName>
</protein>
<evidence type="ECO:0000313" key="7">
    <source>
        <dbReference type="Proteomes" id="UP000507962"/>
    </source>
</evidence>
<dbReference type="Pfam" id="PF13404">
    <property type="entry name" value="HTH_AsnC-type"/>
    <property type="match status" value="1"/>
</dbReference>
<dbReference type="GO" id="GO:0043565">
    <property type="term" value="F:sequence-specific DNA binding"/>
    <property type="evidence" value="ECO:0007669"/>
    <property type="project" value="InterPro"/>
</dbReference>
<gene>
    <name evidence="6" type="ORF">MSL71_47040</name>
</gene>
<evidence type="ECO:0000256" key="3">
    <source>
        <dbReference type="ARBA" id="ARBA00023163"/>
    </source>
</evidence>
<dbReference type="PANTHER" id="PTHR30154">
    <property type="entry name" value="LEUCINE-RESPONSIVE REGULATORY PROTEIN"/>
    <property type="match status" value="1"/>
</dbReference>
<dbReference type="InterPro" id="IPR019888">
    <property type="entry name" value="Tscrpt_reg_AsnC-like"/>
</dbReference>
<keyword evidence="1" id="KW-0805">Transcription regulation</keyword>
<name>A0A4U8YY46_9BACT</name>
<dbReference type="SUPFAM" id="SSF46785">
    <property type="entry name" value="Winged helix' DNA-binding domain"/>
    <property type="match status" value="1"/>
</dbReference>
<feature type="domain" description="HTH asnC-type" evidence="5">
    <location>
        <begin position="5"/>
        <end position="45"/>
    </location>
</feature>
<dbReference type="InterPro" id="IPR036388">
    <property type="entry name" value="WH-like_DNA-bd_sf"/>
</dbReference>
<dbReference type="GO" id="GO:0005829">
    <property type="term" value="C:cytosol"/>
    <property type="evidence" value="ECO:0007669"/>
    <property type="project" value="TreeGrafter"/>
</dbReference>
<organism evidence="6 7">
    <name type="scientific">Desulfoluna butyratoxydans</name>
    <dbReference type="NCBI Taxonomy" id="231438"/>
    <lineage>
        <taxon>Bacteria</taxon>
        <taxon>Pseudomonadati</taxon>
        <taxon>Thermodesulfobacteriota</taxon>
        <taxon>Desulfobacteria</taxon>
        <taxon>Desulfobacterales</taxon>
        <taxon>Desulfolunaceae</taxon>
        <taxon>Desulfoluna</taxon>
    </lineage>
</organism>
<dbReference type="InterPro" id="IPR011008">
    <property type="entry name" value="Dimeric_a/b-barrel"/>
</dbReference>
<dbReference type="Gene3D" id="1.10.10.10">
    <property type="entry name" value="Winged helix-like DNA-binding domain superfamily/Winged helix DNA-binding domain"/>
    <property type="match status" value="1"/>
</dbReference>
<dbReference type="RefSeq" id="WP_180146003.1">
    <property type="nucleotide sequence ID" value="NZ_CAADHO010000012.1"/>
</dbReference>
<evidence type="ECO:0000259" key="4">
    <source>
        <dbReference type="Pfam" id="PF01037"/>
    </source>
</evidence>
<dbReference type="InterPro" id="IPR000485">
    <property type="entry name" value="AsnC-type_HTH_dom"/>
</dbReference>